<proteinExistence type="predicted"/>
<feature type="compositionally biased region" description="Basic and acidic residues" evidence="1">
    <location>
        <begin position="201"/>
        <end position="214"/>
    </location>
</feature>
<accession>A0A4S2KEY9</accession>
<comment type="caution">
    <text evidence="2">The sequence shown here is derived from an EMBL/GenBank/DDBJ whole genome shotgun (WGS) entry which is preliminary data.</text>
</comment>
<name>A0A4S2KEY9_9HYME</name>
<dbReference type="Gene3D" id="3.60.10.10">
    <property type="entry name" value="Endonuclease/exonuclease/phosphatase"/>
    <property type="match status" value="1"/>
</dbReference>
<dbReference type="Proteomes" id="UP000310200">
    <property type="component" value="Unassembled WGS sequence"/>
</dbReference>
<protein>
    <submittedName>
        <fullName evidence="2">Axoneme-associated protein</fullName>
    </submittedName>
</protein>
<feature type="compositionally biased region" description="Basic and acidic residues" evidence="1">
    <location>
        <begin position="60"/>
        <end position="79"/>
    </location>
</feature>
<evidence type="ECO:0000313" key="3">
    <source>
        <dbReference type="Proteomes" id="UP000310200"/>
    </source>
</evidence>
<dbReference type="AlphaFoldDB" id="A0A4S2KEY9"/>
<keyword evidence="3" id="KW-1185">Reference proteome</keyword>
<reference evidence="2 3" key="1">
    <citation type="journal article" date="2019" name="Philos. Trans. R. Soc. Lond., B, Biol. Sci.">
        <title>Ant behaviour and brain gene expression of defending hosts depend on the ecological success of the intruding social parasite.</title>
        <authorList>
            <person name="Kaur R."/>
            <person name="Stoldt M."/>
            <person name="Jongepier E."/>
            <person name="Feldmeyer B."/>
            <person name="Menzel F."/>
            <person name="Bornberg-Bauer E."/>
            <person name="Foitzik S."/>
        </authorList>
    </citation>
    <scope>NUCLEOTIDE SEQUENCE [LARGE SCALE GENOMIC DNA]</scope>
    <source>
        <tissue evidence="2">Whole body</tissue>
    </source>
</reference>
<evidence type="ECO:0000256" key="1">
    <source>
        <dbReference type="SAM" id="MobiDB-lite"/>
    </source>
</evidence>
<gene>
    <name evidence="2" type="ORF">DBV15_12836</name>
</gene>
<feature type="region of interest" description="Disordered" evidence="1">
    <location>
        <begin position="45"/>
        <end position="82"/>
    </location>
</feature>
<dbReference type="InterPro" id="IPR036691">
    <property type="entry name" value="Endo/exonu/phosph_ase_sf"/>
</dbReference>
<evidence type="ECO:0000313" key="2">
    <source>
        <dbReference type="EMBL" id="TGZ47945.1"/>
    </source>
</evidence>
<feature type="region of interest" description="Disordered" evidence="1">
    <location>
        <begin position="197"/>
        <end position="220"/>
    </location>
</feature>
<sequence length="220" mass="26766">MVESRLEYNGNKWRIITLYSQKMEDTMETLREKVQEEDEEWVLVKGDFNARTGSRGGPINEKEEKEKRSETRKSEDKVEMTAGEEINMVEEGIRTESDYVPLEVELTGPRMMQTRRRKKEMELERSDWTEDGRREYHEKCEGWSSTQINTEDIWKEIKEKVKSTITKQKKRIIPWRLKRKEWYNKKWKERKRRLRRLMREKRKDQKKRVCEGKKGAQGMV</sequence>
<dbReference type="EMBL" id="QBLH01002605">
    <property type="protein sequence ID" value="TGZ47945.1"/>
    <property type="molecule type" value="Genomic_DNA"/>
</dbReference>
<organism evidence="2 3">
    <name type="scientific">Temnothorax longispinosus</name>
    <dbReference type="NCBI Taxonomy" id="300112"/>
    <lineage>
        <taxon>Eukaryota</taxon>
        <taxon>Metazoa</taxon>
        <taxon>Ecdysozoa</taxon>
        <taxon>Arthropoda</taxon>
        <taxon>Hexapoda</taxon>
        <taxon>Insecta</taxon>
        <taxon>Pterygota</taxon>
        <taxon>Neoptera</taxon>
        <taxon>Endopterygota</taxon>
        <taxon>Hymenoptera</taxon>
        <taxon>Apocrita</taxon>
        <taxon>Aculeata</taxon>
        <taxon>Formicoidea</taxon>
        <taxon>Formicidae</taxon>
        <taxon>Myrmicinae</taxon>
        <taxon>Temnothorax</taxon>
    </lineage>
</organism>